<dbReference type="EMBL" id="JAQQAF010000001">
    <property type="protein sequence ID" value="KAJ8510537.1"/>
    <property type="molecule type" value="Genomic_DNA"/>
</dbReference>
<evidence type="ECO:0000313" key="1">
    <source>
        <dbReference type="EMBL" id="KAJ8510537.1"/>
    </source>
</evidence>
<protein>
    <submittedName>
        <fullName evidence="1">Uncharacterized protein</fullName>
    </submittedName>
</protein>
<proteinExistence type="predicted"/>
<keyword evidence="2" id="KW-1185">Reference proteome</keyword>
<reference evidence="1 2" key="1">
    <citation type="submission" date="2022-12" db="EMBL/GenBank/DDBJ databases">
        <title>Chromosome-scale assembly of the Ensete ventricosum genome.</title>
        <authorList>
            <person name="Dussert Y."/>
            <person name="Stocks J."/>
            <person name="Wendawek A."/>
            <person name="Woldeyes F."/>
            <person name="Nichols R.A."/>
            <person name="Borrell J.S."/>
        </authorList>
    </citation>
    <scope>NUCLEOTIDE SEQUENCE [LARGE SCALE GENOMIC DNA]</scope>
    <source>
        <strain evidence="2">cv. Maze</strain>
        <tissue evidence="1">Seeds</tissue>
    </source>
</reference>
<name>A0AAV8RP68_ENSVE</name>
<accession>A0AAV8RP68</accession>
<sequence>MVKPSSTNKLTPLAYLDSSLPKNTTASATPSAFSLTPLRLPVLSIIASNVSTSTPNKLVVSGVANPVR</sequence>
<gene>
    <name evidence="1" type="ORF">OPV22_000971</name>
</gene>
<comment type="caution">
    <text evidence="1">The sequence shown here is derived from an EMBL/GenBank/DDBJ whole genome shotgun (WGS) entry which is preliminary data.</text>
</comment>
<organism evidence="1 2">
    <name type="scientific">Ensete ventricosum</name>
    <name type="common">Abyssinian banana</name>
    <name type="synonym">Musa ensete</name>
    <dbReference type="NCBI Taxonomy" id="4639"/>
    <lineage>
        <taxon>Eukaryota</taxon>
        <taxon>Viridiplantae</taxon>
        <taxon>Streptophyta</taxon>
        <taxon>Embryophyta</taxon>
        <taxon>Tracheophyta</taxon>
        <taxon>Spermatophyta</taxon>
        <taxon>Magnoliopsida</taxon>
        <taxon>Liliopsida</taxon>
        <taxon>Zingiberales</taxon>
        <taxon>Musaceae</taxon>
        <taxon>Ensete</taxon>
    </lineage>
</organism>
<evidence type="ECO:0000313" key="2">
    <source>
        <dbReference type="Proteomes" id="UP001222027"/>
    </source>
</evidence>
<dbReference type="AlphaFoldDB" id="A0AAV8RP68"/>
<dbReference type="Proteomes" id="UP001222027">
    <property type="component" value="Unassembled WGS sequence"/>
</dbReference>